<feature type="domain" description="HTH lysR-type" evidence="5">
    <location>
        <begin position="1"/>
        <end position="58"/>
    </location>
</feature>
<dbReference type="CDD" id="cd05466">
    <property type="entry name" value="PBP2_LTTR_substrate"/>
    <property type="match status" value="1"/>
</dbReference>
<comment type="similarity">
    <text evidence="1">Belongs to the LysR transcriptional regulatory family.</text>
</comment>
<dbReference type="InterPro" id="IPR036390">
    <property type="entry name" value="WH_DNA-bd_sf"/>
</dbReference>
<evidence type="ECO:0000259" key="5">
    <source>
        <dbReference type="PROSITE" id="PS50931"/>
    </source>
</evidence>
<evidence type="ECO:0000256" key="4">
    <source>
        <dbReference type="ARBA" id="ARBA00023163"/>
    </source>
</evidence>
<dbReference type="InterPro" id="IPR036388">
    <property type="entry name" value="WH-like_DNA-bd_sf"/>
</dbReference>
<dbReference type="InterPro" id="IPR000847">
    <property type="entry name" value="LysR_HTH_N"/>
</dbReference>
<sequence length="308" mass="32871">MDPRHLELLRQLDERGSVTAVAEATFRTPSAVSQQLKAATREFGHTLVEPAGRGLRLTPAGRLLASGGRQVAAAIADVQADWEDYLGEDSGEVHIAGLPSALTYLIPSALTELRATSPAITVHTSDVDIAEHEFAGLLGDVDLVIAHSLISQRPVGTEGLTVDVLAREPIDVAVADDHRLAGRSEVSPDDLTDEQWIGVPRGYPFDTILTSIEHVTGHPLTVTQRIRDNRLIEALVAAGDHIALLPRFTTPRNAGLRLIPLAGISATRWVVAVRRSDATGRRAVTRVLEALRSAAARVSPGAGTPPSR</sequence>
<name>A0ABY5SQI5_9MICO</name>
<evidence type="ECO:0000313" key="6">
    <source>
        <dbReference type="EMBL" id="UVI36808.1"/>
    </source>
</evidence>
<dbReference type="SUPFAM" id="SSF46785">
    <property type="entry name" value="Winged helix' DNA-binding domain"/>
    <property type="match status" value="1"/>
</dbReference>
<dbReference type="PANTHER" id="PTHR30346:SF29">
    <property type="entry name" value="LYSR SUBSTRATE-BINDING"/>
    <property type="match status" value="1"/>
</dbReference>
<dbReference type="Gene3D" id="1.10.10.10">
    <property type="entry name" value="Winged helix-like DNA-binding domain superfamily/Winged helix DNA-binding domain"/>
    <property type="match status" value="1"/>
</dbReference>
<dbReference type="EMBL" id="CP093443">
    <property type="protein sequence ID" value="UVI36808.1"/>
    <property type="molecule type" value="Genomic_DNA"/>
</dbReference>
<evidence type="ECO:0000313" key="7">
    <source>
        <dbReference type="Proteomes" id="UP001064879"/>
    </source>
</evidence>
<accession>A0ABY5SQI5</accession>
<dbReference type="InterPro" id="IPR005119">
    <property type="entry name" value="LysR_subst-bd"/>
</dbReference>
<keyword evidence="2" id="KW-0805">Transcription regulation</keyword>
<evidence type="ECO:0000256" key="1">
    <source>
        <dbReference type="ARBA" id="ARBA00009437"/>
    </source>
</evidence>
<dbReference type="Gene3D" id="3.40.190.10">
    <property type="entry name" value="Periplasmic binding protein-like II"/>
    <property type="match status" value="2"/>
</dbReference>
<protein>
    <submittedName>
        <fullName evidence="6">LysR family transcriptional regulator</fullName>
    </submittedName>
</protein>
<gene>
    <name evidence="6" type="ORF">L1F31_03875</name>
</gene>
<keyword evidence="4" id="KW-0804">Transcription</keyword>
<dbReference type="RefSeq" id="WP_265419374.1">
    <property type="nucleotide sequence ID" value="NZ_CP093443.1"/>
</dbReference>
<evidence type="ECO:0000256" key="3">
    <source>
        <dbReference type="ARBA" id="ARBA00023125"/>
    </source>
</evidence>
<dbReference type="Pfam" id="PF00126">
    <property type="entry name" value="HTH_1"/>
    <property type="match status" value="1"/>
</dbReference>
<keyword evidence="3" id="KW-0238">DNA-binding</keyword>
<dbReference type="PROSITE" id="PS50931">
    <property type="entry name" value="HTH_LYSR"/>
    <property type="match status" value="1"/>
</dbReference>
<dbReference type="Proteomes" id="UP001064879">
    <property type="component" value="Chromosome"/>
</dbReference>
<evidence type="ECO:0000256" key="2">
    <source>
        <dbReference type="ARBA" id="ARBA00023015"/>
    </source>
</evidence>
<dbReference type="PANTHER" id="PTHR30346">
    <property type="entry name" value="TRANSCRIPTIONAL DUAL REGULATOR HCAR-RELATED"/>
    <property type="match status" value="1"/>
</dbReference>
<organism evidence="6 7">
    <name type="scientific">Brevibacterium spongiae</name>
    <dbReference type="NCBI Taxonomy" id="2909672"/>
    <lineage>
        <taxon>Bacteria</taxon>
        <taxon>Bacillati</taxon>
        <taxon>Actinomycetota</taxon>
        <taxon>Actinomycetes</taxon>
        <taxon>Micrococcales</taxon>
        <taxon>Brevibacteriaceae</taxon>
        <taxon>Brevibacterium</taxon>
    </lineage>
</organism>
<dbReference type="Pfam" id="PF03466">
    <property type="entry name" value="LysR_substrate"/>
    <property type="match status" value="1"/>
</dbReference>
<reference evidence="6" key="1">
    <citation type="submission" date="2022-03" db="EMBL/GenBank/DDBJ databases">
        <title>Brevibacterium spongiae sp. nov., isolated from marine sponge.</title>
        <authorList>
            <person name="Li Z."/>
            <person name="Zhang M."/>
        </authorList>
    </citation>
    <scope>NUCLEOTIDE SEQUENCE</scope>
    <source>
        <strain evidence="6">WHS-Z9</strain>
    </source>
</reference>
<keyword evidence="7" id="KW-1185">Reference proteome</keyword>
<proteinExistence type="inferred from homology"/>
<dbReference type="SUPFAM" id="SSF53850">
    <property type="entry name" value="Periplasmic binding protein-like II"/>
    <property type="match status" value="1"/>
</dbReference>